<reference evidence="2" key="1">
    <citation type="journal article" date="2023" name="Front. Microbiol.">
        <title>Ralstonia chuxiongensis sp. nov., Ralstonia mojiangensis sp. nov., and Ralstonia soli sp. nov., isolated from tobacco fields, are three novel species in the family Burkholderiaceae.</title>
        <authorList>
            <person name="Lu C.H."/>
            <person name="Zhang Y.Y."/>
            <person name="Jiang N."/>
            <person name="Chen W."/>
            <person name="Shao X."/>
            <person name="Zhao Z.M."/>
            <person name="Lu W.L."/>
            <person name="Hu X."/>
            <person name="Xi Y.X."/>
            <person name="Zou S.Y."/>
            <person name="Wei Q.J."/>
            <person name="Lin Z.L."/>
            <person name="Gong L."/>
            <person name="Gai X.T."/>
            <person name="Zhang L.Q."/>
            <person name="Li J.Y."/>
            <person name="Jin Y."/>
            <person name="Xia Z.Y."/>
        </authorList>
    </citation>
    <scope>NUCLEOTIDE SEQUENCE [LARGE SCALE GENOMIC DNA]</scope>
    <source>
        <strain evidence="2">21YRMH01-3</strain>
    </source>
</reference>
<protein>
    <submittedName>
        <fullName evidence="1">PilW family protein</fullName>
    </submittedName>
</protein>
<evidence type="ECO:0000313" key="1">
    <source>
        <dbReference type="EMBL" id="MCP1174029.1"/>
    </source>
</evidence>
<dbReference type="Pfam" id="PF07963">
    <property type="entry name" value="N_methyl"/>
    <property type="match status" value="1"/>
</dbReference>
<dbReference type="NCBIfam" id="TIGR02532">
    <property type="entry name" value="IV_pilin_GFxxxE"/>
    <property type="match status" value="1"/>
</dbReference>
<gene>
    <name evidence="1" type="ORF">NKG59_16820</name>
</gene>
<dbReference type="RefSeq" id="WP_253538962.1">
    <property type="nucleotide sequence ID" value="NZ_JAMYWC010000004.1"/>
</dbReference>
<dbReference type="Proteomes" id="UP001162793">
    <property type="component" value="Unassembled WGS sequence"/>
</dbReference>
<sequence>MTPNRTLRRLQRGMSLVELMVGMTLGLLLLTALASLYASTSQSRVQLGNSATQIENGRYALDIISQEVALGGFLGDLNLLGTSALATPDVCASATNALGFTNSPATVPVAIYGYAANTNPATCLPNLSPNSEILVVRRVSTAAVLPSAIVAGQTYLQDSFCSTDTAPFVFSSNSADFVLKDKTCTNAAPVRQVSVRAFYLATCDRCGTGGDSIPTLKMVEFSNGALQPPNSIAQGIDDVHFAYGVDMDGNGSPDCYVANPGIDNSAACTNVAGYNWTASAATNWSNVTAVRINVLARTLGVSPGWTDTRSYDMGRGTLSAPFNDGYKRHVYAELARVANVAGPRE</sequence>
<dbReference type="GO" id="GO:0043683">
    <property type="term" value="P:type IV pilus assembly"/>
    <property type="evidence" value="ECO:0007669"/>
    <property type="project" value="InterPro"/>
</dbReference>
<comment type="caution">
    <text evidence="1">The sequence shown here is derived from an EMBL/GenBank/DDBJ whole genome shotgun (WGS) entry which is preliminary data.</text>
</comment>
<proteinExistence type="predicted"/>
<dbReference type="InterPro" id="IPR012902">
    <property type="entry name" value="N_methyl_site"/>
</dbReference>
<organism evidence="1 2">
    <name type="scientific">Ralstonia chuxiongensis</name>
    <dbReference type="NCBI Taxonomy" id="2957504"/>
    <lineage>
        <taxon>Bacteria</taxon>
        <taxon>Pseudomonadati</taxon>
        <taxon>Pseudomonadota</taxon>
        <taxon>Betaproteobacteria</taxon>
        <taxon>Burkholderiales</taxon>
        <taxon>Burkholderiaceae</taxon>
        <taxon>Ralstonia</taxon>
    </lineage>
</organism>
<accession>A0AA42BIG9</accession>
<dbReference type="Pfam" id="PF16074">
    <property type="entry name" value="PilW"/>
    <property type="match status" value="1"/>
</dbReference>
<name>A0AA42BIG9_9RALS</name>
<keyword evidence="2" id="KW-1185">Reference proteome</keyword>
<dbReference type="PROSITE" id="PS00409">
    <property type="entry name" value="PROKAR_NTER_METHYL"/>
    <property type="match status" value="1"/>
</dbReference>
<dbReference type="AlphaFoldDB" id="A0AA42BIG9"/>
<evidence type="ECO:0000313" key="2">
    <source>
        <dbReference type="Proteomes" id="UP001162793"/>
    </source>
</evidence>
<dbReference type="InterPro" id="IPR032092">
    <property type="entry name" value="PilW"/>
</dbReference>
<dbReference type="EMBL" id="JAMYWC010000004">
    <property type="protein sequence ID" value="MCP1174029.1"/>
    <property type="molecule type" value="Genomic_DNA"/>
</dbReference>